<dbReference type="SUPFAM" id="SSF53335">
    <property type="entry name" value="S-adenosyl-L-methionine-dependent methyltransferases"/>
    <property type="match status" value="1"/>
</dbReference>
<dbReference type="AlphaFoldDB" id="A0A1W9ZLF8"/>
<keyword evidence="2" id="KW-1185">Reference proteome</keyword>
<evidence type="ECO:0008006" key="3">
    <source>
        <dbReference type="Google" id="ProtNLM"/>
    </source>
</evidence>
<evidence type="ECO:0000313" key="1">
    <source>
        <dbReference type="EMBL" id="ORA17738.1"/>
    </source>
</evidence>
<name>A0A1W9ZLF8_MYCAI</name>
<dbReference type="OrthoDB" id="101857at2"/>
<reference evidence="1 2" key="1">
    <citation type="submission" date="2016-12" db="EMBL/GenBank/DDBJ databases">
        <title>The new phylogeny of genus Mycobacterium.</title>
        <authorList>
            <person name="Tortoli E."/>
            <person name="Trovato A."/>
            <person name="Cirillo D.M."/>
        </authorList>
    </citation>
    <scope>NUCLEOTIDE SEQUENCE [LARGE SCALE GENOMIC DNA]</scope>
    <source>
        <strain evidence="1 2">DSM 45069</strain>
    </source>
</reference>
<sequence>MGRFLDEMVFTARQRSGRLRVPDMPHFDSPESTAWFLKQLEGSKLYLEYGTGGSTYQAARLGIDFIAVDTDSYFLDSVRAKIHAAGMERAGQLYWHADIGWTGTWGRPLGRVTDHRRELFRRASDPPPKCFDGRQPDLVLIDGRFRVASAFKVFNMLSAQTGWMVVVDDYTDRAYYREIEDYAEVKLVGRMAVIQSAQPVPSDVITRWETDFN</sequence>
<dbReference type="EMBL" id="MVHG01000013">
    <property type="protein sequence ID" value="ORA17738.1"/>
    <property type="molecule type" value="Genomic_DNA"/>
</dbReference>
<dbReference type="Proteomes" id="UP000192707">
    <property type="component" value="Unassembled WGS sequence"/>
</dbReference>
<comment type="caution">
    <text evidence="1">The sequence shown here is derived from an EMBL/GenBank/DDBJ whole genome shotgun (WGS) entry which is preliminary data.</text>
</comment>
<protein>
    <recommendedName>
        <fullName evidence="3">Methyltransferase</fullName>
    </recommendedName>
</protein>
<dbReference type="RefSeq" id="WP_083064063.1">
    <property type="nucleotide sequence ID" value="NZ_MVHG01000013.1"/>
</dbReference>
<proteinExistence type="predicted"/>
<evidence type="ECO:0000313" key="2">
    <source>
        <dbReference type="Proteomes" id="UP000192707"/>
    </source>
</evidence>
<accession>A0A1W9ZLF8</accession>
<dbReference type="Gene3D" id="3.40.50.150">
    <property type="entry name" value="Vaccinia Virus protein VP39"/>
    <property type="match status" value="1"/>
</dbReference>
<gene>
    <name evidence="1" type="ORF">BST14_08525</name>
</gene>
<organism evidence="1 2">
    <name type="scientific">Mycobacterium arosiense ATCC BAA-1401 = DSM 45069</name>
    <dbReference type="NCBI Taxonomy" id="1265311"/>
    <lineage>
        <taxon>Bacteria</taxon>
        <taxon>Bacillati</taxon>
        <taxon>Actinomycetota</taxon>
        <taxon>Actinomycetes</taxon>
        <taxon>Mycobacteriales</taxon>
        <taxon>Mycobacteriaceae</taxon>
        <taxon>Mycobacterium</taxon>
        <taxon>Mycobacterium avium complex (MAC)</taxon>
    </lineage>
</organism>
<dbReference type="InterPro" id="IPR029063">
    <property type="entry name" value="SAM-dependent_MTases_sf"/>
</dbReference>